<evidence type="ECO:0000313" key="2">
    <source>
        <dbReference type="Proteomes" id="UP000662754"/>
    </source>
</evidence>
<dbReference type="KEGG" id="vg:77945480"/>
<dbReference type="RefSeq" id="YP_010669310.1">
    <property type="nucleotide sequence ID" value="NC_070960.1"/>
</dbReference>
<organism evidence="1 2">
    <name type="scientific">Synechococcus phage S-H9-2</name>
    <dbReference type="NCBI Taxonomy" id="2783669"/>
    <lineage>
        <taxon>Viruses</taxon>
        <taxon>Duplodnaviria</taxon>
        <taxon>Heunggongvirae</taxon>
        <taxon>Uroviricota</taxon>
        <taxon>Caudoviricetes</taxon>
        <taxon>Pantevenvirales</taxon>
        <taxon>Kyanoviridae</taxon>
        <taxon>Yushanluvirus</taxon>
        <taxon>Yushanluvirus satich</taxon>
    </lineage>
</organism>
<accession>A0A873WJT0</accession>
<dbReference type="Proteomes" id="UP000662754">
    <property type="component" value="Segment"/>
</dbReference>
<proteinExistence type="predicted"/>
<sequence length="71" mass="8265">MSDDRFELRKLLMMGLIAEGQCLFPAVYEFCDFAISQGYGESYKCLSDTDREGADKWIKARYEEWDAHLNS</sequence>
<name>A0A873WJT0_9CAUD</name>
<reference evidence="1" key="1">
    <citation type="submission" date="2020-10" db="EMBL/GenBank/DDBJ databases">
        <title>The Isolation and Genome Sequence of a Novel Cyanophage S-H9-2 from the Yellow Sea, China.</title>
        <authorList>
            <person name="Jiang T."/>
            <person name="Luo L."/>
        </authorList>
    </citation>
    <scope>NUCLEOTIDE SEQUENCE</scope>
</reference>
<keyword evidence="2" id="KW-1185">Reference proteome</keyword>
<evidence type="ECO:0000313" key="1">
    <source>
        <dbReference type="EMBL" id="QPB08325.1"/>
    </source>
</evidence>
<dbReference type="GeneID" id="77945480"/>
<protein>
    <submittedName>
        <fullName evidence="1">Uncharacterized protein</fullName>
    </submittedName>
</protein>
<dbReference type="EMBL" id="MW147367">
    <property type="protein sequence ID" value="QPB08325.1"/>
    <property type="molecule type" value="Genomic_DNA"/>
</dbReference>